<dbReference type="PROSITE" id="PS50405">
    <property type="entry name" value="GST_CTER"/>
    <property type="match status" value="1"/>
</dbReference>
<feature type="domain" description="GST N-terminal" evidence="2">
    <location>
        <begin position="1"/>
        <end position="82"/>
    </location>
</feature>
<dbReference type="PANTHER" id="PTHR43969:SF4">
    <property type="entry name" value="FI01423P-RELATED"/>
    <property type="match status" value="1"/>
</dbReference>
<dbReference type="GO" id="GO:0004364">
    <property type="term" value="F:glutathione transferase activity"/>
    <property type="evidence" value="ECO:0007669"/>
    <property type="project" value="TreeGrafter"/>
</dbReference>
<dbReference type="SFLD" id="SFLDG00358">
    <property type="entry name" value="Main_(cytGST)"/>
    <property type="match status" value="1"/>
</dbReference>
<feature type="domain" description="GST C-terminal" evidence="3">
    <location>
        <begin position="90"/>
        <end position="209"/>
    </location>
</feature>
<organism evidence="4">
    <name type="scientific">Bombyx mori</name>
    <name type="common">Silk moth</name>
    <dbReference type="NCBI Taxonomy" id="7091"/>
    <lineage>
        <taxon>Eukaryota</taxon>
        <taxon>Metazoa</taxon>
        <taxon>Ecdysozoa</taxon>
        <taxon>Arthropoda</taxon>
        <taxon>Hexapoda</taxon>
        <taxon>Insecta</taxon>
        <taxon>Pterygota</taxon>
        <taxon>Neoptera</taxon>
        <taxon>Endopterygota</taxon>
        <taxon>Lepidoptera</taxon>
        <taxon>Glossata</taxon>
        <taxon>Ditrysia</taxon>
        <taxon>Bombycoidea</taxon>
        <taxon>Bombycidae</taxon>
        <taxon>Bombycinae</taxon>
        <taxon>Bombyx</taxon>
    </lineage>
</organism>
<evidence type="ECO:0000256" key="1">
    <source>
        <dbReference type="ARBA" id="ARBA00011738"/>
    </source>
</evidence>
<protein>
    <submittedName>
        <fullName evidence="4">Glutathione S-transferase 5</fullName>
    </submittedName>
</protein>
<sequence length="215" mass="24717">MSIIIYQTSVSPPARSALMVVNILGIKAETREVTLPRRDHYSQEYLEKNPLHTVPILEEDDLVIADSHAIITYLVSKYGEEKHESMYPKDLKIRAITDQMLYFDATILFPRLKTVIYSVVRGQGMSRQQIADIQEAYDVLEIYLSKNIFVAGNEFTVADISCVATLSSLDCVLPVDKKHVNVNRWWATLSNEKWYKEVNVPGLELFRSFIKQFLK</sequence>
<dbReference type="InterPro" id="IPR010987">
    <property type="entry name" value="Glutathione-S-Trfase_C-like"/>
</dbReference>
<dbReference type="InterPro" id="IPR036249">
    <property type="entry name" value="Thioredoxin-like_sf"/>
</dbReference>
<dbReference type="Proteomes" id="UP000005204">
    <property type="component" value="Unassembled WGS sequence"/>
</dbReference>
<dbReference type="GO" id="GO:0006749">
    <property type="term" value="P:glutathione metabolic process"/>
    <property type="evidence" value="ECO:0007669"/>
    <property type="project" value="TreeGrafter"/>
</dbReference>
<dbReference type="InterPro" id="IPR004045">
    <property type="entry name" value="Glutathione_S-Trfase_N"/>
</dbReference>
<proteinExistence type="evidence at transcript level"/>
<dbReference type="FunFam" id="3.40.30.10:FF:000034">
    <property type="entry name" value="glutathione S-transferase 1"/>
    <property type="match status" value="1"/>
</dbReference>
<dbReference type="AlphaFoldDB" id="Q2I0J3"/>
<keyword evidence="6" id="KW-1185">Reference proteome</keyword>
<dbReference type="PROSITE" id="PS50404">
    <property type="entry name" value="GST_NTER"/>
    <property type="match status" value="1"/>
</dbReference>
<dbReference type="EMBL" id="DQ355376">
    <property type="protein sequence ID" value="ABC79692.1"/>
    <property type="molecule type" value="mRNA"/>
</dbReference>
<dbReference type="InterPro" id="IPR040079">
    <property type="entry name" value="Glutathione_S-Trfase"/>
</dbReference>
<accession>Q2I0J3</accession>
<gene>
    <name evidence="5" type="primary">692998</name>
</gene>
<dbReference type="Pfam" id="PF13417">
    <property type="entry name" value="GST_N_3"/>
    <property type="match status" value="1"/>
</dbReference>
<reference evidence="4" key="1">
    <citation type="submission" date="2006-01" db="EMBL/GenBank/DDBJ databases">
        <title>cDNA sequence of a novel glutathione S-transferase 5 from the silkworm, Bombyx mori.</title>
        <authorList>
            <person name="Yu Q."/>
            <person name="Zuo W."/>
            <person name="Li B."/>
            <person name="Lu C."/>
            <person name="Xia Q."/>
            <person name="Xiang Z."/>
        </authorList>
    </citation>
    <scope>NUCLEOTIDE SEQUENCE</scope>
</reference>
<dbReference type="InterPro" id="IPR036282">
    <property type="entry name" value="Glutathione-S-Trfase_C_sf"/>
</dbReference>
<dbReference type="Gene3D" id="1.20.1050.10">
    <property type="match status" value="1"/>
</dbReference>
<reference evidence="6" key="2">
    <citation type="journal article" date="2008" name="Insect Biochem. Mol. Biol.">
        <title>The genome of a lepidopteran model insect, the silkworm Bombyx mori.</title>
        <authorList>
            <consortium name="International Silkworm Genome Consortium"/>
        </authorList>
    </citation>
    <scope>NUCLEOTIDE SEQUENCE [LARGE SCALE GENOMIC DNA]</scope>
    <source>
        <strain evidence="6">p50T</strain>
    </source>
</reference>
<evidence type="ECO:0000313" key="6">
    <source>
        <dbReference type="Proteomes" id="UP000005204"/>
    </source>
</evidence>
<dbReference type="SFLD" id="SFLDG01153">
    <property type="entry name" value="Main.4:_Theta-like"/>
    <property type="match status" value="1"/>
</dbReference>
<dbReference type="HOGENOM" id="CLU_011226_2_1_1"/>
<dbReference type="FunFam" id="1.20.1050.10:FF:000007">
    <property type="entry name" value="Glutathione S-transferase 1-1"/>
    <property type="match status" value="1"/>
</dbReference>
<dbReference type="SUPFAM" id="SSF47616">
    <property type="entry name" value="GST C-terminal domain-like"/>
    <property type="match status" value="1"/>
</dbReference>
<dbReference type="SFLD" id="SFLDS00019">
    <property type="entry name" value="Glutathione_Transferase_(cytos"/>
    <property type="match status" value="1"/>
</dbReference>
<evidence type="ECO:0000259" key="3">
    <source>
        <dbReference type="PROSITE" id="PS50405"/>
    </source>
</evidence>
<comment type="subunit">
    <text evidence="1">Homodimer.</text>
</comment>
<evidence type="ECO:0000259" key="2">
    <source>
        <dbReference type="PROSITE" id="PS50404"/>
    </source>
</evidence>
<evidence type="ECO:0000313" key="5">
    <source>
        <dbReference type="EnsemblMetazoa" id="NP_001037420.1"/>
    </source>
</evidence>
<dbReference type="Pfam" id="PF00043">
    <property type="entry name" value="GST_C"/>
    <property type="match status" value="1"/>
</dbReference>
<dbReference type="Gene3D" id="3.40.30.10">
    <property type="entry name" value="Glutaredoxin"/>
    <property type="match status" value="1"/>
</dbReference>
<evidence type="ECO:0000313" key="4">
    <source>
        <dbReference type="EMBL" id="ABC79692.1"/>
    </source>
</evidence>
<dbReference type="KEGG" id="bmor:692998"/>
<dbReference type="OrthoDB" id="2309723at2759"/>
<dbReference type="CDD" id="cd03177">
    <property type="entry name" value="GST_C_Delta_Epsilon"/>
    <property type="match status" value="1"/>
</dbReference>
<dbReference type="PANTHER" id="PTHR43969">
    <property type="entry name" value="GLUTATHIONE S TRANSFERASE D10, ISOFORM A-RELATED"/>
    <property type="match status" value="1"/>
</dbReference>
<dbReference type="SUPFAM" id="SSF52833">
    <property type="entry name" value="Thioredoxin-like"/>
    <property type="match status" value="1"/>
</dbReference>
<dbReference type="InterPro" id="IPR004046">
    <property type="entry name" value="GST_C"/>
</dbReference>
<reference evidence="5" key="3">
    <citation type="submission" date="2022-06" db="UniProtKB">
        <authorList>
            <consortium name="EnsemblMetazoa"/>
        </authorList>
    </citation>
    <scope>IDENTIFICATION</scope>
    <source>
        <strain evidence="5">p50T (Dazao)</strain>
    </source>
</reference>
<name>Q2I0J3_BOMMO</name>
<dbReference type="EnsemblMetazoa" id="NM_001043955.1">
    <property type="protein sequence ID" value="NP_001037420.1"/>
    <property type="gene ID" value="GeneID_692998"/>
</dbReference>
<keyword evidence="4" id="KW-0808">Transferase</keyword>